<dbReference type="InterPro" id="IPR013517">
    <property type="entry name" value="FG-GAP"/>
</dbReference>
<keyword evidence="1" id="KW-0812">Transmembrane</keyword>
<dbReference type="SUPFAM" id="SSF69318">
    <property type="entry name" value="Integrin alpha N-terminal domain"/>
    <property type="match status" value="1"/>
</dbReference>
<reference evidence="5 6" key="1">
    <citation type="submission" date="2021-04" db="EMBL/GenBank/DDBJ databases">
        <authorList>
            <person name="Ivanova A."/>
        </authorList>
    </citation>
    <scope>NUCLEOTIDE SEQUENCE [LARGE SCALE GENOMIC DNA]</scope>
    <source>
        <strain evidence="5 6">G18</strain>
    </source>
</reference>
<dbReference type="PANTHER" id="PTHR24026">
    <property type="entry name" value="FAT ATYPICAL CADHERIN-RELATED"/>
    <property type="match status" value="1"/>
</dbReference>
<dbReference type="RefSeq" id="WP_210654888.1">
    <property type="nucleotide sequence ID" value="NZ_JAGKQQ010000001.1"/>
</dbReference>
<feature type="domain" description="Cadherin" evidence="4">
    <location>
        <begin position="333"/>
        <end position="442"/>
    </location>
</feature>
<dbReference type="InterPro" id="IPR015919">
    <property type="entry name" value="Cadherin-like_sf"/>
</dbReference>
<keyword evidence="2" id="KW-0732">Signal</keyword>
<gene>
    <name evidence="5" type="ORF">J8F10_15135</name>
</gene>
<evidence type="ECO:0000313" key="6">
    <source>
        <dbReference type="Proteomes" id="UP000676565"/>
    </source>
</evidence>
<protein>
    <submittedName>
        <fullName evidence="5">VCBS repeat-containing protein</fullName>
    </submittedName>
</protein>
<dbReference type="InterPro" id="IPR002126">
    <property type="entry name" value="Cadherin-like_dom"/>
</dbReference>
<feature type="domain" description="Cadherin" evidence="4">
    <location>
        <begin position="443"/>
        <end position="543"/>
    </location>
</feature>
<keyword evidence="3" id="KW-0472">Membrane</keyword>
<evidence type="ECO:0000313" key="5">
    <source>
        <dbReference type="EMBL" id="MBP3956607.1"/>
    </source>
</evidence>
<dbReference type="Gene3D" id="2.60.40.60">
    <property type="entry name" value="Cadherins"/>
    <property type="match status" value="2"/>
</dbReference>
<dbReference type="SUPFAM" id="SSF49313">
    <property type="entry name" value="Cadherin-like"/>
    <property type="match status" value="2"/>
</dbReference>
<evidence type="ECO:0000256" key="1">
    <source>
        <dbReference type="ARBA" id="ARBA00022692"/>
    </source>
</evidence>
<dbReference type="SMART" id="SM00112">
    <property type="entry name" value="CA"/>
    <property type="match status" value="2"/>
</dbReference>
<dbReference type="EMBL" id="JAGKQQ010000001">
    <property type="protein sequence ID" value="MBP3956607.1"/>
    <property type="molecule type" value="Genomic_DNA"/>
</dbReference>
<comment type="caution">
    <text evidence="5">The sequence shown here is derived from an EMBL/GenBank/DDBJ whole genome shotgun (WGS) entry which is preliminary data.</text>
</comment>
<name>A0ABS5BT53_9BACT</name>
<sequence length="658" mass="65505">MLLTRWMKALVGTPSLSPKGAPTRRGKFWVEVLEDRALLTGNFATGAAFGEAPIVRVFDGNTQQQVATVQVFDTGFKGGVNVAMGDVTGDGVNDVIAGSALGFSHVKVYDGVTFQEVRSFLAFAGFTGGVNVAAGDIDGDGKADIAVAVANGGGTHVKAFSGADSSELASFFAYGQGFVGGVRVTLGDVDGDGKADIVTGAGPGSGGHVKVFQGGTGTELRSFLVFDGFSGSIDLAVGDLNGDGKAEVLVGAGPGAGPHVKAYDGATGALNESFFAFAQAFLGGVSVGADADGNILVAGTGRGHVKTFDGVTGAELTSSLVAGSASGRLGTAPEPTRPLVITSGATASAAENQTAVTTVTTTGGAGAAVTYSIVGGADQSLFAINPTTGALTFLSAPDFEEPADAGTNNVYDVTVQASDGTRTTTQAVTVTVTDVNEASPLVITSGATASAAENQTAVTTVTTTGGTGAAVTYSIVGGADQSLFAINPTTGALTFLSARNFESPADAGTNNVYDVTVQAADGTFTTTQAVAVTVTDVNDAPVGVANSVIAFTDVAYPFSASDFVFTDADSDALLAVKITTLPSLGTLTLSGAPISAGAVIAVADIGTLQYNPPVGAYSGLMTPYTTFTFQVQDNGGTASGGVDLDPTPRAMSIYIDAV</sequence>
<evidence type="ECO:0000256" key="2">
    <source>
        <dbReference type="ARBA" id="ARBA00022729"/>
    </source>
</evidence>
<dbReference type="Proteomes" id="UP000676565">
    <property type="component" value="Unassembled WGS sequence"/>
</dbReference>
<dbReference type="PANTHER" id="PTHR24026:SF126">
    <property type="entry name" value="PROTOCADHERIN FAT 4"/>
    <property type="match status" value="1"/>
</dbReference>
<evidence type="ECO:0000259" key="4">
    <source>
        <dbReference type="PROSITE" id="PS50268"/>
    </source>
</evidence>
<organism evidence="5 6">
    <name type="scientific">Gemmata palustris</name>
    <dbReference type="NCBI Taxonomy" id="2822762"/>
    <lineage>
        <taxon>Bacteria</taxon>
        <taxon>Pseudomonadati</taxon>
        <taxon>Planctomycetota</taxon>
        <taxon>Planctomycetia</taxon>
        <taxon>Gemmatales</taxon>
        <taxon>Gemmataceae</taxon>
        <taxon>Gemmata</taxon>
    </lineage>
</organism>
<dbReference type="CDD" id="cd11304">
    <property type="entry name" value="Cadherin_repeat"/>
    <property type="match status" value="2"/>
</dbReference>
<dbReference type="Gene3D" id="2.130.10.130">
    <property type="entry name" value="Integrin alpha, N-terminal"/>
    <property type="match status" value="2"/>
</dbReference>
<keyword evidence="3" id="KW-1133">Transmembrane helix</keyword>
<dbReference type="InterPro" id="IPR040853">
    <property type="entry name" value="RapA2_cadherin-like"/>
</dbReference>
<keyword evidence="6" id="KW-1185">Reference proteome</keyword>
<dbReference type="Pfam" id="PF13517">
    <property type="entry name" value="FG-GAP_3"/>
    <property type="match status" value="2"/>
</dbReference>
<dbReference type="InterPro" id="IPR028994">
    <property type="entry name" value="Integrin_alpha_N"/>
</dbReference>
<dbReference type="PROSITE" id="PS50268">
    <property type="entry name" value="CADHERIN_2"/>
    <property type="match status" value="2"/>
</dbReference>
<accession>A0ABS5BT53</accession>
<dbReference type="Pfam" id="PF17803">
    <property type="entry name" value="Cadherin_4"/>
    <property type="match status" value="1"/>
</dbReference>
<evidence type="ECO:0000256" key="3">
    <source>
        <dbReference type="ARBA" id="ARBA00022989"/>
    </source>
</evidence>
<proteinExistence type="predicted"/>